<proteinExistence type="predicted"/>
<dbReference type="Gene3D" id="3.40.50.2300">
    <property type="match status" value="1"/>
</dbReference>
<dbReference type="SMART" id="SM00448">
    <property type="entry name" value="REC"/>
    <property type="match status" value="1"/>
</dbReference>
<dbReference type="PANTHER" id="PTHR44591:SF3">
    <property type="entry name" value="RESPONSE REGULATORY DOMAIN-CONTAINING PROTEIN"/>
    <property type="match status" value="1"/>
</dbReference>
<sequence>MKVLIADDEYVTRLMLDAALREHGCEPIEAVDGRSAWDMIIREEPQIVISDWVMPEITGLDLCQRVRDQAGHYVYFILLTNRAPTRSNREMALRAGVDDFLTKPINPEELAMRLGVARRLIGFADRAGRIDQALPSCRRCRRVANADGEWCAMEVVVPEGEPVAFTYTDCPECAAERARVRTRSSAAPF</sequence>
<dbReference type="InterPro" id="IPR050595">
    <property type="entry name" value="Bact_response_regulator"/>
</dbReference>
<dbReference type="CDD" id="cd17574">
    <property type="entry name" value="REC_OmpR"/>
    <property type="match status" value="1"/>
</dbReference>
<dbReference type="EMBL" id="CP139781">
    <property type="protein sequence ID" value="WRQ85622.1"/>
    <property type="molecule type" value="Genomic_DNA"/>
</dbReference>
<dbReference type="Proteomes" id="UP000738431">
    <property type="component" value="Chromosome"/>
</dbReference>
<accession>A0ABZ1C2T4</accession>
<keyword evidence="1 2" id="KW-0597">Phosphoprotein</keyword>
<keyword evidence="5" id="KW-1185">Reference proteome</keyword>
<name>A0ABZ1C2T4_9BACT</name>
<dbReference type="RefSeq" id="WP_221032835.1">
    <property type="nucleotide sequence ID" value="NZ_CP139781.1"/>
</dbReference>
<evidence type="ECO:0000313" key="4">
    <source>
        <dbReference type="EMBL" id="WRQ85622.1"/>
    </source>
</evidence>
<organism evidence="4 5">
    <name type="scientific">Actomonas aquatica</name>
    <dbReference type="NCBI Taxonomy" id="2866162"/>
    <lineage>
        <taxon>Bacteria</taxon>
        <taxon>Pseudomonadati</taxon>
        <taxon>Verrucomicrobiota</taxon>
        <taxon>Opitutia</taxon>
        <taxon>Opitutales</taxon>
        <taxon>Opitutaceae</taxon>
        <taxon>Actomonas</taxon>
    </lineage>
</organism>
<evidence type="ECO:0000256" key="1">
    <source>
        <dbReference type="ARBA" id="ARBA00022553"/>
    </source>
</evidence>
<dbReference type="PROSITE" id="PS50110">
    <property type="entry name" value="RESPONSE_REGULATORY"/>
    <property type="match status" value="1"/>
</dbReference>
<evidence type="ECO:0000256" key="2">
    <source>
        <dbReference type="PROSITE-ProRule" id="PRU00169"/>
    </source>
</evidence>
<evidence type="ECO:0000259" key="3">
    <source>
        <dbReference type="PROSITE" id="PS50110"/>
    </source>
</evidence>
<evidence type="ECO:0000313" key="5">
    <source>
        <dbReference type="Proteomes" id="UP000738431"/>
    </source>
</evidence>
<dbReference type="InterPro" id="IPR001789">
    <property type="entry name" value="Sig_transdc_resp-reg_receiver"/>
</dbReference>
<dbReference type="PANTHER" id="PTHR44591">
    <property type="entry name" value="STRESS RESPONSE REGULATOR PROTEIN 1"/>
    <property type="match status" value="1"/>
</dbReference>
<dbReference type="Pfam" id="PF00072">
    <property type="entry name" value="Response_reg"/>
    <property type="match status" value="1"/>
</dbReference>
<gene>
    <name evidence="4" type="ORF">K1X11_012490</name>
</gene>
<reference evidence="4 5" key="1">
    <citation type="submission" date="2023-12" db="EMBL/GenBank/DDBJ databases">
        <title>Description of an unclassified Opitutus bacterium of Verrucomicrobiota.</title>
        <authorList>
            <person name="Zhang D.-F."/>
        </authorList>
    </citation>
    <scope>NUCLEOTIDE SEQUENCE [LARGE SCALE GENOMIC DNA]</scope>
    <source>
        <strain evidence="4 5">WL0086</strain>
    </source>
</reference>
<protein>
    <submittedName>
        <fullName evidence="4">Response regulator</fullName>
    </submittedName>
</protein>
<feature type="modified residue" description="4-aspartylphosphate" evidence="2">
    <location>
        <position position="51"/>
    </location>
</feature>
<dbReference type="SUPFAM" id="SSF52172">
    <property type="entry name" value="CheY-like"/>
    <property type="match status" value="1"/>
</dbReference>
<dbReference type="InterPro" id="IPR011006">
    <property type="entry name" value="CheY-like_superfamily"/>
</dbReference>
<feature type="domain" description="Response regulatory" evidence="3">
    <location>
        <begin position="2"/>
        <end position="118"/>
    </location>
</feature>